<dbReference type="EMBL" id="BMRP01000041">
    <property type="protein sequence ID" value="GGU92699.1"/>
    <property type="molecule type" value="Genomic_DNA"/>
</dbReference>
<feature type="chain" id="PRO_5046729566" description="Aminopeptidase N" evidence="13">
    <location>
        <begin position="32"/>
        <end position="469"/>
    </location>
</feature>
<dbReference type="CDD" id="cd09603">
    <property type="entry name" value="M1_APN_like"/>
    <property type="match status" value="1"/>
</dbReference>
<name>A0ABQ2VK13_9ACTN</name>
<evidence type="ECO:0000313" key="17">
    <source>
        <dbReference type="Proteomes" id="UP000654471"/>
    </source>
</evidence>
<evidence type="ECO:0000256" key="6">
    <source>
        <dbReference type="ARBA" id="ARBA00022670"/>
    </source>
</evidence>
<comment type="caution">
    <text evidence="16">The sequence shown here is derived from an EMBL/GenBank/DDBJ whole genome shotgun (WGS) entry which is preliminary data.</text>
</comment>
<dbReference type="PANTHER" id="PTHR11533">
    <property type="entry name" value="PROTEASE M1 ZINC METALLOPROTEASE"/>
    <property type="match status" value="1"/>
</dbReference>
<dbReference type="InterPro" id="IPR001930">
    <property type="entry name" value="Peptidase_M1"/>
</dbReference>
<keyword evidence="6" id="KW-0645">Protease</keyword>
<feature type="domain" description="Aminopeptidase N-like N-terminal" evidence="15">
    <location>
        <begin position="56"/>
        <end position="227"/>
    </location>
</feature>
<dbReference type="InterPro" id="IPR027268">
    <property type="entry name" value="Peptidase_M4/M1_CTD_sf"/>
</dbReference>
<protein>
    <recommendedName>
        <fullName evidence="5">Aminopeptidase N</fullName>
        <ecNumber evidence="4">3.4.11.2</ecNumber>
    </recommendedName>
    <alternativeName>
        <fullName evidence="11">Alanine aminopeptidase</fullName>
    </alternativeName>
    <alternativeName>
        <fullName evidence="12">Lysyl aminopeptidase</fullName>
    </alternativeName>
</protein>
<evidence type="ECO:0000256" key="1">
    <source>
        <dbReference type="ARBA" id="ARBA00000098"/>
    </source>
</evidence>
<sequence length="469" mass="51729">MNRRPHRSCGATAALSVALLLSSCTSGTATANGAAGRGGVGDPLFPALGNGGYHVSHYGLDLDYDVAKQHLDATAAITARAGQDLRSFQLDLQGLKVSGVHVDGRAADFSRKGHKLTVRPPAGLKKGATFRTTVAYSGTPQEMRDADGAWEGWIQTGHGVFVSGEPAGAMTWFPGNNHPSDKAAYDFRITVPSGYTAVANGELRSKREAGGQATYEWHSEEPMASYLATATIGKFDVRESRTPQGMPLYVAVDPTEAKASKEPLERLPEILNWETGLFGPYPFSSAGAIVDHTPTRIDWIALETQTKPVYARAPHDVTVVHETAHQWFGDSVTPKTWRDTWLNEGFATYAEWLWQEHEGGRTPQQQFDKLYDSDEDNPRWDFPPGEPAKASQVTATPVYERGAMVLQQLRKAVGDKTFFSILKEWPAKYRHANADSKDFIAFCQQRTDEDLTDLFDDWLYGEGRPDWEY</sequence>
<dbReference type="Proteomes" id="UP000654471">
    <property type="component" value="Unassembled WGS sequence"/>
</dbReference>
<keyword evidence="10" id="KW-0482">Metalloprotease</keyword>
<dbReference type="Gene3D" id="1.10.390.10">
    <property type="entry name" value="Neutral Protease Domain 2"/>
    <property type="match status" value="1"/>
</dbReference>
<keyword evidence="9" id="KW-0862">Zinc</keyword>
<feature type="signal peptide" evidence="13">
    <location>
        <begin position="1"/>
        <end position="31"/>
    </location>
</feature>
<comment type="cofactor">
    <cofactor evidence="2">
        <name>Zn(2+)</name>
        <dbReference type="ChEBI" id="CHEBI:29105"/>
    </cofactor>
</comment>
<evidence type="ECO:0000256" key="13">
    <source>
        <dbReference type="SAM" id="SignalP"/>
    </source>
</evidence>
<dbReference type="Gene3D" id="2.60.40.1730">
    <property type="entry name" value="tricorn interacting facor f3 domain"/>
    <property type="match status" value="1"/>
</dbReference>
<comment type="catalytic activity">
    <reaction evidence="1">
        <text>Release of an N-terminal amino acid, Xaa-|-Yaa- from a peptide, amide or arylamide. Xaa is preferably Ala, but may be most amino acids including Pro (slow action). When a terminal hydrophobic residue is followed by a prolyl residue, the two may be released as an intact Xaa-Pro dipeptide.</text>
        <dbReference type="EC" id="3.4.11.2"/>
    </reaction>
</comment>
<evidence type="ECO:0000256" key="10">
    <source>
        <dbReference type="ARBA" id="ARBA00023049"/>
    </source>
</evidence>
<dbReference type="SUPFAM" id="SSF63737">
    <property type="entry name" value="Leukotriene A4 hydrolase N-terminal domain"/>
    <property type="match status" value="1"/>
</dbReference>
<dbReference type="PANTHER" id="PTHR11533:SF297">
    <property type="entry name" value="AMINOPEPTIDASE N"/>
    <property type="match status" value="1"/>
</dbReference>
<feature type="domain" description="Peptidase M1 membrane alanine aminopeptidase" evidence="14">
    <location>
        <begin position="307"/>
        <end position="458"/>
    </location>
</feature>
<reference evidence="17" key="1">
    <citation type="journal article" date="2019" name="Int. J. Syst. Evol. Microbiol.">
        <title>The Global Catalogue of Microorganisms (GCM) 10K type strain sequencing project: providing services to taxonomists for standard genome sequencing and annotation.</title>
        <authorList>
            <consortium name="The Broad Institute Genomics Platform"/>
            <consortium name="The Broad Institute Genome Sequencing Center for Infectious Disease"/>
            <person name="Wu L."/>
            <person name="Ma J."/>
        </authorList>
    </citation>
    <scope>NUCLEOTIDE SEQUENCE [LARGE SCALE GENOMIC DNA]</scope>
    <source>
        <strain evidence="17">JCM 3399</strain>
    </source>
</reference>
<proteinExistence type="inferred from homology"/>
<dbReference type="InterPro" id="IPR042097">
    <property type="entry name" value="Aminopeptidase_N-like_N_sf"/>
</dbReference>
<dbReference type="PROSITE" id="PS51257">
    <property type="entry name" value="PROKAR_LIPOPROTEIN"/>
    <property type="match status" value="1"/>
</dbReference>
<evidence type="ECO:0000256" key="4">
    <source>
        <dbReference type="ARBA" id="ARBA00012564"/>
    </source>
</evidence>
<evidence type="ECO:0000259" key="14">
    <source>
        <dbReference type="Pfam" id="PF01433"/>
    </source>
</evidence>
<evidence type="ECO:0000256" key="8">
    <source>
        <dbReference type="ARBA" id="ARBA00022801"/>
    </source>
</evidence>
<organism evidence="16 17">
    <name type="scientific">Streptomyces albospinus</name>
    <dbReference type="NCBI Taxonomy" id="285515"/>
    <lineage>
        <taxon>Bacteria</taxon>
        <taxon>Bacillati</taxon>
        <taxon>Actinomycetota</taxon>
        <taxon>Actinomycetes</taxon>
        <taxon>Kitasatosporales</taxon>
        <taxon>Streptomycetaceae</taxon>
        <taxon>Streptomyces</taxon>
    </lineage>
</organism>
<evidence type="ECO:0000256" key="3">
    <source>
        <dbReference type="ARBA" id="ARBA00010136"/>
    </source>
</evidence>
<evidence type="ECO:0000256" key="2">
    <source>
        <dbReference type="ARBA" id="ARBA00001947"/>
    </source>
</evidence>
<dbReference type="InterPro" id="IPR014782">
    <property type="entry name" value="Peptidase_M1_dom"/>
</dbReference>
<dbReference type="EC" id="3.4.11.2" evidence="4"/>
<evidence type="ECO:0000256" key="7">
    <source>
        <dbReference type="ARBA" id="ARBA00022723"/>
    </source>
</evidence>
<evidence type="ECO:0000256" key="5">
    <source>
        <dbReference type="ARBA" id="ARBA00015611"/>
    </source>
</evidence>
<evidence type="ECO:0000256" key="9">
    <source>
        <dbReference type="ARBA" id="ARBA00022833"/>
    </source>
</evidence>
<evidence type="ECO:0000259" key="15">
    <source>
        <dbReference type="Pfam" id="PF17900"/>
    </source>
</evidence>
<keyword evidence="7" id="KW-0479">Metal-binding</keyword>
<gene>
    <name evidence="16" type="ORF">GCM10010211_69300</name>
</gene>
<dbReference type="Pfam" id="PF17900">
    <property type="entry name" value="Peptidase_M1_N"/>
    <property type="match status" value="1"/>
</dbReference>
<dbReference type="PRINTS" id="PR00756">
    <property type="entry name" value="ALADIPTASE"/>
</dbReference>
<dbReference type="RefSeq" id="WP_189306823.1">
    <property type="nucleotide sequence ID" value="NZ_BMRP01000041.1"/>
</dbReference>
<evidence type="ECO:0000256" key="11">
    <source>
        <dbReference type="ARBA" id="ARBA00029811"/>
    </source>
</evidence>
<keyword evidence="13" id="KW-0732">Signal</keyword>
<dbReference type="SUPFAM" id="SSF55486">
    <property type="entry name" value="Metalloproteases ('zincins'), catalytic domain"/>
    <property type="match status" value="1"/>
</dbReference>
<evidence type="ECO:0000256" key="12">
    <source>
        <dbReference type="ARBA" id="ARBA00031533"/>
    </source>
</evidence>
<dbReference type="InterPro" id="IPR050344">
    <property type="entry name" value="Peptidase_M1_aminopeptidases"/>
</dbReference>
<dbReference type="InterPro" id="IPR045357">
    <property type="entry name" value="Aminopeptidase_N-like_N"/>
</dbReference>
<dbReference type="Pfam" id="PF01433">
    <property type="entry name" value="Peptidase_M1"/>
    <property type="match status" value="1"/>
</dbReference>
<comment type="similarity">
    <text evidence="3">Belongs to the peptidase M1 family.</text>
</comment>
<keyword evidence="8" id="KW-0378">Hydrolase</keyword>
<accession>A0ABQ2VK13</accession>
<evidence type="ECO:0000313" key="16">
    <source>
        <dbReference type="EMBL" id="GGU92699.1"/>
    </source>
</evidence>
<keyword evidence="17" id="KW-1185">Reference proteome</keyword>